<proteinExistence type="predicted"/>
<dbReference type="Pfam" id="PF14833">
    <property type="entry name" value="NAD_binding_11"/>
    <property type="match status" value="1"/>
</dbReference>
<feature type="active site" evidence="3">
    <location>
        <position position="161"/>
    </location>
</feature>
<dbReference type="GO" id="GO:0050661">
    <property type="term" value="F:NADP binding"/>
    <property type="evidence" value="ECO:0007669"/>
    <property type="project" value="InterPro"/>
</dbReference>
<dbReference type="InterPro" id="IPR006115">
    <property type="entry name" value="6PGDH_NADP-bd"/>
</dbReference>
<name>A0A132C1S1_9RHOB</name>
<dbReference type="InterPro" id="IPR029154">
    <property type="entry name" value="HIBADH-like_NADP-bd"/>
</dbReference>
<dbReference type="EMBL" id="LPUY01000012">
    <property type="protein sequence ID" value="KUP94513.1"/>
    <property type="molecule type" value="Genomic_DNA"/>
</dbReference>
<dbReference type="OrthoDB" id="9812907at2"/>
<evidence type="ECO:0000259" key="4">
    <source>
        <dbReference type="Pfam" id="PF03446"/>
    </source>
</evidence>
<dbReference type="Proteomes" id="UP000068382">
    <property type="component" value="Unassembled WGS sequence"/>
</dbReference>
<dbReference type="EC" id="1.1.1.291" evidence="6"/>
<keyword evidence="1 6" id="KW-0560">Oxidoreductase</keyword>
<evidence type="ECO:0000259" key="5">
    <source>
        <dbReference type="Pfam" id="PF14833"/>
    </source>
</evidence>
<accession>A0A132C1S1</accession>
<keyword evidence="2" id="KW-0520">NAD</keyword>
<protein>
    <submittedName>
        <fullName evidence="6">2-(Hydroxymethyl)glutarate dehydrogenase</fullName>
        <ecNumber evidence="6">1.1.1.291</ecNumber>
    </submittedName>
</protein>
<evidence type="ECO:0000256" key="1">
    <source>
        <dbReference type="ARBA" id="ARBA00023002"/>
    </source>
</evidence>
<dbReference type="InterPro" id="IPR036291">
    <property type="entry name" value="NAD(P)-bd_dom_sf"/>
</dbReference>
<dbReference type="GO" id="GO:0043718">
    <property type="term" value="F:2-hydroxymethylglutarate dehydrogenase activity"/>
    <property type="evidence" value="ECO:0007669"/>
    <property type="project" value="UniProtKB-EC"/>
</dbReference>
<reference evidence="6 7" key="1">
    <citation type="submission" date="2015-12" db="EMBL/GenBank/DDBJ databases">
        <title>Genome sequence of the marine Rhodobacteraceae strain O3.65, Candidatus Tritonibacter horizontis.</title>
        <authorList>
            <person name="Poehlein A."/>
            <person name="Giebel H.A."/>
            <person name="Voget S."/>
            <person name="Brinkhoff T."/>
        </authorList>
    </citation>
    <scope>NUCLEOTIDE SEQUENCE [LARGE SCALE GENOMIC DNA]</scope>
    <source>
        <strain evidence="6 7">O3.65</strain>
    </source>
</reference>
<dbReference type="AlphaFoldDB" id="A0A132C1S1"/>
<dbReference type="InterPro" id="IPR015815">
    <property type="entry name" value="HIBADH-related"/>
</dbReference>
<dbReference type="PIRSF" id="PIRSF000103">
    <property type="entry name" value="HIBADH"/>
    <property type="match status" value="1"/>
</dbReference>
<dbReference type="Gene3D" id="3.40.50.720">
    <property type="entry name" value="NAD(P)-binding Rossmann-like Domain"/>
    <property type="match status" value="1"/>
</dbReference>
<feature type="domain" description="3-hydroxyisobutyrate dehydrogenase-like NAD-binding" evidence="5">
    <location>
        <begin position="155"/>
        <end position="273"/>
    </location>
</feature>
<dbReference type="PANTHER" id="PTHR43060">
    <property type="entry name" value="3-HYDROXYISOBUTYRATE DEHYDROGENASE-LIKE 1, MITOCHONDRIAL-RELATED"/>
    <property type="match status" value="1"/>
</dbReference>
<dbReference type="Pfam" id="PF03446">
    <property type="entry name" value="NAD_binding_2"/>
    <property type="match status" value="1"/>
</dbReference>
<feature type="domain" description="6-phosphogluconate dehydrogenase NADP-binding" evidence="4">
    <location>
        <begin position="4"/>
        <end position="152"/>
    </location>
</feature>
<sequence>MITCGVVGLGQMGRGIARRLDQAGVLVAAQDANAQAVDAAALSPGVHTDVLSAEVLLFVVPSTADIDHFLAEAPLRNGQVIIDLTTSHPDDSAALAERLATQGCAYVDAAMTGGAAGADAGKLTLMMGGAPEVIARIDPVLQQIAQQRFHMGSVGAGHAMKLVHNLILHSAFMATCEGLTLAQKAGLDVARAVDVLNAGNARSFVTEVRFPRDILSGTMNARSRISNLEKDLGLARQFAQALDGPACYTNLTHRLLHQAVTQGAGETDFSHLFEMSGPLTKEVDNAGR</sequence>
<evidence type="ECO:0000256" key="3">
    <source>
        <dbReference type="PIRSR" id="PIRSR000103-1"/>
    </source>
</evidence>
<evidence type="ECO:0000313" key="7">
    <source>
        <dbReference type="Proteomes" id="UP000068382"/>
    </source>
</evidence>
<dbReference type="Gene3D" id="1.10.1040.10">
    <property type="entry name" value="N-(1-d-carboxylethyl)-l-norvaline Dehydrogenase, domain 2"/>
    <property type="match status" value="1"/>
</dbReference>
<dbReference type="PANTHER" id="PTHR43060:SF15">
    <property type="entry name" value="3-HYDROXYISOBUTYRATE DEHYDROGENASE-LIKE 1, MITOCHONDRIAL-RELATED"/>
    <property type="match status" value="1"/>
</dbReference>
<dbReference type="RefSeq" id="WP_068240020.1">
    <property type="nucleotide sequence ID" value="NZ_LPUY01000012.1"/>
</dbReference>
<evidence type="ECO:0000313" key="6">
    <source>
        <dbReference type="EMBL" id="KUP94513.1"/>
    </source>
</evidence>
<dbReference type="SUPFAM" id="SSF51735">
    <property type="entry name" value="NAD(P)-binding Rossmann-fold domains"/>
    <property type="match status" value="1"/>
</dbReference>
<dbReference type="SUPFAM" id="SSF48179">
    <property type="entry name" value="6-phosphogluconate dehydrogenase C-terminal domain-like"/>
    <property type="match status" value="1"/>
</dbReference>
<organism evidence="6 7">
    <name type="scientific">Tritonibacter horizontis</name>
    <dbReference type="NCBI Taxonomy" id="1768241"/>
    <lineage>
        <taxon>Bacteria</taxon>
        <taxon>Pseudomonadati</taxon>
        <taxon>Pseudomonadota</taxon>
        <taxon>Alphaproteobacteria</taxon>
        <taxon>Rhodobacterales</taxon>
        <taxon>Paracoccaceae</taxon>
        <taxon>Tritonibacter</taxon>
    </lineage>
</organism>
<dbReference type="GO" id="GO:0051287">
    <property type="term" value="F:NAD binding"/>
    <property type="evidence" value="ECO:0007669"/>
    <property type="project" value="InterPro"/>
</dbReference>
<gene>
    <name evidence="6" type="primary">hgd_2</name>
    <name evidence="6" type="ORF">TRIHO_04390</name>
</gene>
<comment type="caution">
    <text evidence="6">The sequence shown here is derived from an EMBL/GenBank/DDBJ whole genome shotgun (WGS) entry which is preliminary data.</text>
</comment>
<dbReference type="InterPro" id="IPR008927">
    <property type="entry name" value="6-PGluconate_DH-like_C_sf"/>
</dbReference>
<keyword evidence="7" id="KW-1185">Reference proteome</keyword>
<dbReference type="InterPro" id="IPR013328">
    <property type="entry name" value="6PGD_dom2"/>
</dbReference>
<evidence type="ECO:0000256" key="2">
    <source>
        <dbReference type="ARBA" id="ARBA00023027"/>
    </source>
</evidence>